<feature type="domain" description="Carrier" evidence="1">
    <location>
        <begin position="1"/>
        <end position="81"/>
    </location>
</feature>
<organism evidence="2 3">
    <name type="scientific">Tritonibacter mobilis F1926</name>
    <dbReference type="NCBI Taxonomy" id="1265309"/>
    <lineage>
        <taxon>Bacteria</taxon>
        <taxon>Pseudomonadati</taxon>
        <taxon>Pseudomonadota</taxon>
        <taxon>Alphaproteobacteria</taxon>
        <taxon>Rhodobacterales</taxon>
        <taxon>Paracoccaceae</taxon>
        <taxon>Tritonibacter</taxon>
    </lineage>
</organism>
<proteinExistence type="predicted"/>
<dbReference type="EMBL" id="CP015232">
    <property type="protein sequence ID" value="ANP43421.1"/>
    <property type="molecule type" value="Genomic_DNA"/>
</dbReference>
<dbReference type="Gene3D" id="1.10.1200.10">
    <property type="entry name" value="ACP-like"/>
    <property type="match status" value="1"/>
</dbReference>
<dbReference type="OrthoDB" id="7666350at2"/>
<evidence type="ECO:0000259" key="1">
    <source>
        <dbReference type="PROSITE" id="PS50075"/>
    </source>
</evidence>
<dbReference type="RefSeq" id="WP_005643333.1">
    <property type="nucleotide sequence ID" value="NZ_CP015232.1"/>
</dbReference>
<dbReference type="PROSITE" id="PS50075">
    <property type="entry name" value="CARRIER"/>
    <property type="match status" value="1"/>
</dbReference>
<evidence type="ECO:0000313" key="3">
    <source>
        <dbReference type="Proteomes" id="UP000013243"/>
    </source>
</evidence>
<keyword evidence="2" id="KW-0614">Plasmid</keyword>
<evidence type="ECO:0000313" key="2">
    <source>
        <dbReference type="EMBL" id="ANP43421.1"/>
    </source>
</evidence>
<accession>A0A1B1AA45</accession>
<dbReference type="Pfam" id="PF00550">
    <property type="entry name" value="PP-binding"/>
    <property type="match status" value="1"/>
</dbReference>
<dbReference type="InterPro" id="IPR036736">
    <property type="entry name" value="ACP-like_sf"/>
</dbReference>
<dbReference type="SUPFAM" id="SSF47336">
    <property type="entry name" value="ACP-like"/>
    <property type="match status" value="1"/>
</dbReference>
<dbReference type="AlphaFoldDB" id="A0A1B1AA45"/>
<sequence>MNTTISTAIAEVLTEVLERPVTDLRPEMRFDRDFDLDSYMFVQFLLGLEDKLPGLRFDPETIGQAGFNTMENLVQHVEASLARAEQAHA</sequence>
<gene>
    <name evidence="2" type="ORF">K529_021945</name>
</gene>
<dbReference type="InterPro" id="IPR009081">
    <property type="entry name" value="PP-bd_ACP"/>
</dbReference>
<geneLocation type="plasmid" evidence="2 3">
    <name>unnamed2</name>
</geneLocation>
<dbReference type="KEGG" id="rmb:K529_021945"/>
<protein>
    <recommendedName>
        <fullName evidence="1">Carrier domain-containing protein</fullName>
    </recommendedName>
</protein>
<dbReference type="Proteomes" id="UP000013243">
    <property type="component" value="Plasmid unnamed2"/>
</dbReference>
<reference evidence="2 3" key="1">
    <citation type="journal article" date="2016" name="ISME J.">
        <title>Global occurrence and heterogeneity of the Roseobacter-clade species Ruegeria mobilis.</title>
        <authorList>
            <person name="Sonnenschein E."/>
            <person name="Gram L."/>
        </authorList>
    </citation>
    <scope>NUCLEOTIDE SEQUENCE [LARGE SCALE GENOMIC DNA]</scope>
    <source>
        <strain evidence="2 3">F1926</strain>
        <plasmid evidence="2 3">unnamed2</plasmid>
    </source>
</reference>
<name>A0A1B1AA45_9RHOB</name>
<dbReference type="GeneID" id="28252558"/>